<name>B7JTZ8_BACC0</name>
<keyword evidence="1" id="KW-0614">Plasmid</keyword>
<dbReference type="KEGG" id="bcu:BCAH820_B0250"/>
<protein>
    <submittedName>
        <fullName evidence="1">Uncharacterized protein</fullName>
    </submittedName>
</protein>
<gene>
    <name evidence="1" type="ordered locus">BCAH820_B0250</name>
</gene>
<sequence>MYKLFISDYEKEIDFKKLVEFFTKKRTSLFGMYVFVSGGIDFDINN</sequence>
<organism evidence="1 2">
    <name type="scientific">Bacillus cereus (strain AH820)</name>
    <dbReference type="NCBI Taxonomy" id="405535"/>
    <lineage>
        <taxon>Bacteria</taxon>
        <taxon>Bacillati</taxon>
        <taxon>Bacillota</taxon>
        <taxon>Bacilli</taxon>
        <taxon>Bacillales</taxon>
        <taxon>Bacillaceae</taxon>
        <taxon>Bacillus</taxon>
        <taxon>Bacillus cereus group</taxon>
    </lineage>
</organism>
<proteinExistence type="predicted"/>
<evidence type="ECO:0000313" key="2">
    <source>
        <dbReference type="Proteomes" id="UP000001363"/>
    </source>
</evidence>
<dbReference type="AlphaFoldDB" id="B7JTZ8"/>
<geneLocation type="plasmid" evidence="1 2">
    <name>pAH820_272</name>
</geneLocation>
<evidence type="ECO:0000313" key="1">
    <source>
        <dbReference type="EMBL" id="ACK92819.1"/>
    </source>
</evidence>
<reference evidence="1 2" key="1">
    <citation type="submission" date="2008-10" db="EMBL/GenBank/DDBJ databases">
        <title>Genome sequence of Bacillus cereus AH820.</title>
        <authorList>
            <person name="Dodson R.J."/>
            <person name="Durkin A.S."/>
            <person name="Rosovitz M.J."/>
            <person name="Rasko D.A."/>
            <person name="Hoffmaster A."/>
            <person name="Ravel J."/>
            <person name="Sutton G."/>
        </authorList>
    </citation>
    <scope>NUCLEOTIDE SEQUENCE [LARGE SCALE GENOMIC DNA]</scope>
    <source>
        <strain evidence="2">AH820</strain>
        <plasmid evidence="2">Plasmid pAH820_272</plasmid>
    </source>
</reference>
<dbReference type="Proteomes" id="UP000001363">
    <property type="component" value="Plasmid pAH820_272"/>
</dbReference>
<accession>B7JTZ8</accession>
<dbReference type="HOGENOM" id="CLU_3179741_0_0_9"/>
<dbReference type="EMBL" id="CP001285">
    <property type="protein sequence ID" value="ACK92819.1"/>
    <property type="molecule type" value="Genomic_DNA"/>
</dbReference>